<sequence>MSDSDSSDIPPFPFARTCPFSPPAEYAPLRAEGPMSQVVLQNGKSAWLATRHEHVRTLLSHPATSASRAHPAFPATVANVGAFAQKGFLLSMDSPDHSLHRRMVTSEFTLNRVRRLRPRIQEIVDECVDRVLEAGAGGGPVDLVQELSLPVPSLVICELLGVPYETRGTFQKYTEVLLERSSTPEERGAAFGALRAFLGDLVSSKDDAPDDALLSRLAVKYREAGIYDHELLTGFAMLLLLAGHETTANMISLGVAALLREPEKLATLTADPSTTPGAVEELLRWFSIVDYPTARVALEDIEVGDVVVRAGEGFIASAAAANHDERVFPDAATLDLGRQTSGHVAFGFGVHACLGQNLARAELEIVYDTLFRRIPGLRLVGPPEDLPFKDATVFGIHRLEVTW</sequence>
<keyword evidence="2" id="KW-0349">Heme</keyword>
<accession>A0ABY6Q0A0</accession>
<dbReference type="PRINTS" id="PR00359">
    <property type="entry name" value="BP450"/>
</dbReference>
<dbReference type="SUPFAM" id="SSF48264">
    <property type="entry name" value="Cytochrome P450"/>
    <property type="match status" value="1"/>
</dbReference>
<dbReference type="PANTHER" id="PTHR46696:SF1">
    <property type="entry name" value="CYTOCHROME P450 YJIB-RELATED"/>
    <property type="match status" value="1"/>
</dbReference>
<evidence type="ECO:0000313" key="3">
    <source>
        <dbReference type="EMBL" id="UZK58035.1"/>
    </source>
</evidence>
<dbReference type="InterPro" id="IPR001128">
    <property type="entry name" value="Cyt_P450"/>
</dbReference>
<keyword evidence="4" id="KW-1185">Reference proteome</keyword>
<gene>
    <name evidence="3" type="ORF">NEH16_31685</name>
</gene>
<comment type="similarity">
    <text evidence="1 2">Belongs to the cytochrome P450 family.</text>
</comment>
<reference evidence="3" key="1">
    <citation type="journal article" date="2022" name="Front. Microbiol.">
        <title>Mirubactin C rescues the lethal effect of cell wall biosynthesis mutations in Bacillus subtilis.</title>
        <authorList>
            <person name="Kepplinger B."/>
            <person name="Wen X."/>
            <person name="Tyler A.R."/>
            <person name="Kim B.Y."/>
            <person name="Brown J."/>
            <person name="Banks P."/>
            <person name="Dashti Y."/>
            <person name="Mackenzie E.S."/>
            <person name="Wills C."/>
            <person name="Kawai Y."/>
            <person name="Waldron K.J."/>
            <person name="Allenby N.E.E."/>
            <person name="Wu L.J."/>
            <person name="Hall M.J."/>
            <person name="Errington J."/>
        </authorList>
    </citation>
    <scope>NUCLEOTIDE SEQUENCE</scope>
    <source>
        <strain evidence="3">MDA8-470</strain>
    </source>
</reference>
<dbReference type="PROSITE" id="PS00086">
    <property type="entry name" value="CYTOCHROME_P450"/>
    <property type="match status" value="1"/>
</dbReference>
<keyword evidence="2" id="KW-0503">Monooxygenase</keyword>
<proteinExistence type="inferred from homology"/>
<dbReference type="EMBL" id="CP098740">
    <property type="protein sequence ID" value="UZK58035.1"/>
    <property type="molecule type" value="Genomic_DNA"/>
</dbReference>
<keyword evidence="2" id="KW-0408">Iron</keyword>
<organism evidence="3 4">
    <name type="scientific">Streptomyces drozdowiczii</name>
    <dbReference type="NCBI Taxonomy" id="202862"/>
    <lineage>
        <taxon>Bacteria</taxon>
        <taxon>Bacillati</taxon>
        <taxon>Actinomycetota</taxon>
        <taxon>Actinomycetes</taxon>
        <taxon>Kitasatosporales</taxon>
        <taxon>Streptomycetaceae</taxon>
        <taxon>Streptomyces</taxon>
    </lineage>
</organism>
<evidence type="ECO:0000256" key="2">
    <source>
        <dbReference type="RuleBase" id="RU000461"/>
    </source>
</evidence>
<dbReference type="Proteomes" id="UP001164963">
    <property type="component" value="Chromosome"/>
</dbReference>
<dbReference type="RefSeq" id="WP_265546563.1">
    <property type="nucleotide sequence ID" value="NZ_CP098740.1"/>
</dbReference>
<dbReference type="Gene3D" id="1.10.630.10">
    <property type="entry name" value="Cytochrome P450"/>
    <property type="match status" value="1"/>
</dbReference>
<dbReference type="InterPro" id="IPR002397">
    <property type="entry name" value="Cyt_P450_B"/>
</dbReference>
<dbReference type="InterPro" id="IPR036396">
    <property type="entry name" value="Cyt_P450_sf"/>
</dbReference>
<dbReference type="CDD" id="cd11030">
    <property type="entry name" value="CYP105-like"/>
    <property type="match status" value="1"/>
</dbReference>
<keyword evidence="2" id="KW-0479">Metal-binding</keyword>
<evidence type="ECO:0000313" key="4">
    <source>
        <dbReference type="Proteomes" id="UP001164963"/>
    </source>
</evidence>
<dbReference type="PANTHER" id="PTHR46696">
    <property type="entry name" value="P450, PUTATIVE (EUROFUNG)-RELATED"/>
    <property type="match status" value="1"/>
</dbReference>
<protein>
    <submittedName>
        <fullName evidence="3">Cytochrome P450</fullName>
    </submittedName>
</protein>
<name>A0ABY6Q0A0_9ACTN</name>
<dbReference type="InterPro" id="IPR017972">
    <property type="entry name" value="Cyt_P450_CS"/>
</dbReference>
<keyword evidence="2" id="KW-0560">Oxidoreductase</keyword>
<dbReference type="PRINTS" id="PR00385">
    <property type="entry name" value="P450"/>
</dbReference>
<evidence type="ECO:0000256" key="1">
    <source>
        <dbReference type="ARBA" id="ARBA00010617"/>
    </source>
</evidence>
<dbReference type="Pfam" id="PF00067">
    <property type="entry name" value="p450"/>
    <property type="match status" value="2"/>
</dbReference>